<dbReference type="Pfam" id="PF00501">
    <property type="entry name" value="AMP-binding"/>
    <property type="match status" value="1"/>
</dbReference>
<evidence type="ECO:0000256" key="2">
    <source>
        <dbReference type="ARBA" id="ARBA00022832"/>
    </source>
</evidence>
<evidence type="ECO:0000313" key="6">
    <source>
        <dbReference type="Proteomes" id="UP001163046"/>
    </source>
</evidence>
<dbReference type="OrthoDB" id="1700726at2759"/>
<dbReference type="PANTHER" id="PTHR43272">
    <property type="entry name" value="LONG-CHAIN-FATTY-ACID--COA LIGASE"/>
    <property type="match status" value="1"/>
</dbReference>
<dbReference type="InterPro" id="IPR000873">
    <property type="entry name" value="AMP-dep_synth/lig_dom"/>
</dbReference>
<keyword evidence="1" id="KW-0436">Ligase</keyword>
<gene>
    <name evidence="5" type="ORF">OS493_032028</name>
</gene>
<dbReference type="InterPro" id="IPR020845">
    <property type="entry name" value="AMP-binding_CS"/>
</dbReference>
<evidence type="ECO:0000256" key="3">
    <source>
        <dbReference type="ARBA" id="ARBA00026121"/>
    </source>
</evidence>
<dbReference type="InterPro" id="IPR042099">
    <property type="entry name" value="ANL_N_sf"/>
</dbReference>
<reference evidence="5" key="1">
    <citation type="submission" date="2023-01" db="EMBL/GenBank/DDBJ databases">
        <title>Genome assembly of the deep-sea coral Lophelia pertusa.</title>
        <authorList>
            <person name="Herrera S."/>
            <person name="Cordes E."/>
        </authorList>
    </citation>
    <scope>NUCLEOTIDE SEQUENCE</scope>
    <source>
        <strain evidence="5">USNM1676648</strain>
        <tissue evidence="5">Polyp</tissue>
    </source>
</reference>
<name>A0A9W9YZJ7_9CNID</name>
<dbReference type="GO" id="GO:0004467">
    <property type="term" value="F:long-chain fatty acid-CoA ligase activity"/>
    <property type="evidence" value="ECO:0007669"/>
    <property type="project" value="UniProtKB-EC"/>
</dbReference>
<dbReference type="GO" id="GO:0016020">
    <property type="term" value="C:membrane"/>
    <property type="evidence" value="ECO:0007669"/>
    <property type="project" value="TreeGrafter"/>
</dbReference>
<dbReference type="EC" id="6.2.1.3" evidence="3"/>
<evidence type="ECO:0000256" key="1">
    <source>
        <dbReference type="ARBA" id="ARBA00022598"/>
    </source>
</evidence>
<proteinExistence type="predicted"/>
<dbReference type="EMBL" id="MU826864">
    <property type="protein sequence ID" value="KAJ7370464.1"/>
    <property type="molecule type" value="Genomic_DNA"/>
</dbReference>
<dbReference type="SUPFAM" id="SSF56801">
    <property type="entry name" value="Acetyl-CoA synthetase-like"/>
    <property type="match status" value="1"/>
</dbReference>
<evidence type="ECO:0000259" key="4">
    <source>
        <dbReference type="Pfam" id="PF00501"/>
    </source>
</evidence>
<dbReference type="Proteomes" id="UP001163046">
    <property type="component" value="Unassembled WGS sequence"/>
</dbReference>
<keyword evidence="6" id="KW-1185">Reference proteome</keyword>
<protein>
    <recommendedName>
        <fullName evidence="3">long-chain-fatty-acid--CoA ligase</fullName>
        <ecNumber evidence="3">6.2.1.3</ecNumber>
    </recommendedName>
</protein>
<dbReference type="Gene3D" id="3.40.50.12780">
    <property type="entry name" value="N-terminal domain of ligase-like"/>
    <property type="match status" value="1"/>
</dbReference>
<dbReference type="AlphaFoldDB" id="A0A9W9YZJ7"/>
<dbReference type="PROSITE" id="PS00455">
    <property type="entry name" value="AMP_BINDING"/>
    <property type="match status" value="1"/>
</dbReference>
<sequence length="277" mass="31065">MKALLEQCDKCPKLKNIVKIGPAVTDEEKALGEKVGIKVTCFKELEEIGKNHRHEKKPPKPDDVAVVCYTSGTTGNPKGAMITHKNAIAMLSGLVYLVEKCGITVSEDDVHMSYLPWRISDDIYIWWKSWIFGGNVRNILDDLQTLKPTVFISVPRVLNRVYDRVLKQVSSSSIKSFLFNMAMRSKKAELERNIVRNNSIWDYLVFRKIQNSLGGRVRFLISGSAPLRDDVMVFLRCALGCHVFEGYGQTETTAAATLQMIGDNTYGHVGPPLPCQT</sequence>
<keyword evidence="2" id="KW-0276">Fatty acid metabolism</keyword>
<accession>A0A9W9YZJ7</accession>
<keyword evidence="2" id="KW-0443">Lipid metabolism</keyword>
<comment type="caution">
    <text evidence="5">The sequence shown here is derived from an EMBL/GenBank/DDBJ whole genome shotgun (WGS) entry which is preliminary data.</text>
</comment>
<dbReference type="PANTHER" id="PTHR43272:SF107">
    <property type="entry name" value="LONG-CHAIN-FATTY-ACID--COA LIGASE 5"/>
    <property type="match status" value="1"/>
</dbReference>
<organism evidence="5 6">
    <name type="scientific">Desmophyllum pertusum</name>
    <dbReference type="NCBI Taxonomy" id="174260"/>
    <lineage>
        <taxon>Eukaryota</taxon>
        <taxon>Metazoa</taxon>
        <taxon>Cnidaria</taxon>
        <taxon>Anthozoa</taxon>
        <taxon>Hexacorallia</taxon>
        <taxon>Scleractinia</taxon>
        <taxon>Caryophylliina</taxon>
        <taxon>Caryophylliidae</taxon>
        <taxon>Desmophyllum</taxon>
    </lineage>
</organism>
<dbReference type="GO" id="GO:0005783">
    <property type="term" value="C:endoplasmic reticulum"/>
    <property type="evidence" value="ECO:0007669"/>
    <property type="project" value="TreeGrafter"/>
</dbReference>
<feature type="domain" description="AMP-dependent synthetase/ligase" evidence="4">
    <location>
        <begin position="37"/>
        <end position="276"/>
    </location>
</feature>
<evidence type="ECO:0000313" key="5">
    <source>
        <dbReference type="EMBL" id="KAJ7370464.1"/>
    </source>
</evidence>